<dbReference type="PROSITE" id="PS50841">
    <property type="entry name" value="DIX"/>
    <property type="match status" value="1"/>
</dbReference>
<dbReference type="InterPro" id="IPR001158">
    <property type="entry name" value="DIX"/>
</dbReference>
<dbReference type="FunFam" id="2.40.240.130:FF:000001">
    <property type="entry name" value="Segment polarity protein dishevelled homolog DVL-1"/>
    <property type="match status" value="1"/>
</dbReference>
<feature type="transmembrane region" description="Helical" evidence="8">
    <location>
        <begin position="153"/>
        <end position="175"/>
    </location>
</feature>
<dbReference type="InterPro" id="IPR008339">
    <property type="entry name" value="Dishevelled_fam"/>
</dbReference>
<dbReference type="CDD" id="cd04438">
    <property type="entry name" value="DEP_dishevelled"/>
    <property type="match status" value="1"/>
</dbReference>
<sequence>MGETKIIYHLDDQETPYLVKLSVPADKVTLADFKNVLKKPNYKFFFKSMDDDFGVVKEEISDDNAKLPCFNGRVVSWLVSGDGAHTDAGSVADSLEAAPPLERTGGIGDSRPPSYQSVYSEKTLWCFSCSLQHGQGEVIHTLHVQDCKSASNFFIKIVFQFVTFVSFLNTIYSYLFPFQILYHSSFQSSSFSSITDSTMSLNIITVTLNMEKYNFLGISIVGQSNERGDGGIYIGSIMKGGAVAADGRIEPGDMLLQVNDINFENMSNDDAVRVLRDIVHKPGPITLTVAKCWDPNPRSCFALPRSEPIRPIDPAAWVSHTAAMTGVYPAYGMSPSMSTVTSTSSSISSSIPETERESHHPLQLSVMAMACPESGLEVRDRMWLKITIANAFIGSDVVDWLFHHVEGFSDRREARKYASNLLKAGYIRHTVNKITFSEQCYYIFGDLCGNMTHLSLHDHDGSSGGASDQDTLPPLPHPGAAPWPMALPYQFPIPHPYDLPQPFHGGPGAGSAGSQHSGSSGSNCSKNEGRKSGGSGSETEVRSHRAPSERSVAPPSERSIRSSVSHRSANSHSIAYGPGLVYGPPGLPPQPPHLSTAAPGAPPGRELASVPPELTASRQSLRLAVGNAGEFFVDVM</sequence>
<dbReference type="InterPro" id="IPR038207">
    <property type="entry name" value="DIX_dom_sf"/>
</dbReference>
<dbReference type="PANTHER" id="PTHR10878">
    <property type="entry name" value="SEGMENT POLARITY PROTEIN DISHEVELLED"/>
    <property type="match status" value="1"/>
</dbReference>
<dbReference type="InterPro" id="IPR024580">
    <property type="entry name" value="Dishevelled_C-dom"/>
</dbReference>
<dbReference type="Proteomes" id="UP000694389">
    <property type="component" value="Unassembled WGS sequence"/>
</dbReference>
<dbReference type="InterPro" id="IPR029071">
    <property type="entry name" value="Ubiquitin-like_domsf"/>
</dbReference>
<dbReference type="Gene3D" id="2.30.42.10">
    <property type="match status" value="1"/>
</dbReference>
<dbReference type="Gene3D" id="1.10.10.10">
    <property type="entry name" value="Winged helix-like DNA-binding domain superfamily/Winged helix DNA-binding domain"/>
    <property type="match status" value="1"/>
</dbReference>
<feature type="region of interest" description="Disordered" evidence="7">
    <location>
        <begin position="459"/>
        <end position="479"/>
    </location>
</feature>
<evidence type="ECO:0000256" key="6">
    <source>
        <dbReference type="PROSITE-ProRule" id="PRU00069"/>
    </source>
</evidence>
<dbReference type="PANTHER" id="PTHR10878:SF6">
    <property type="entry name" value="SEGMENT POLARITY PROTEIN DISHEVELLED HOMOLOG DVL-3"/>
    <property type="match status" value="1"/>
</dbReference>
<evidence type="ECO:0000256" key="3">
    <source>
        <dbReference type="ARBA" id="ARBA00022473"/>
    </source>
</evidence>
<dbReference type="GO" id="GO:0005109">
    <property type="term" value="F:frizzled binding"/>
    <property type="evidence" value="ECO:0007669"/>
    <property type="project" value="TreeGrafter"/>
</dbReference>
<dbReference type="Pfam" id="PF02377">
    <property type="entry name" value="Dishevelled"/>
    <property type="match status" value="1"/>
</dbReference>
<dbReference type="Ensembl" id="ENSDLAT00005019693.2">
    <property type="protein sequence ID" value="ENSDLAP00005018254.1"/>
    <property type="gene ID" value="ENSDLAG00005008457.2"/>
</dbReference>
<keyword evidence="5 6" id="KW-0879">Wnt signaling pathway</keyword>
<keyword evidence="8" id="KW-0812">Transmembrane</keyword>
<dbReference type="InterPro" id="IPR001478">
    <property type="entry name" value="PDZ"/>
</dbReference>
<feature type="domain" description="DIX" evidence="11">
    <location>
        <begin position="1"/>
        <end position="82"/>
    </location>
</feature>
<keyword evidence="8" id="KW-0472">Membrane</keyword>
<feature type="domain" description="DEP" evidence="10">
    <location>
        <begin position="372"/>
        <end position="446"/>
    </location>
</feature>
<evidence type="ECO:0000256" key="2">
    <source>
        <dbReference type="ARBA" id="ARBA00008735"/>
    </source>
</evidence>
<dbReference type="SUPFAM" id="SSF54236">
    <property type="entry name" value="Ubiquitin-like"/>
    <property type="match status" value="1"/>
</dbReference>
<comment type="similarity">
    <text evidence="2">Belongs to the DSH family.</text>
</comment>
<proteinExistence type="inferred from homology"/>
<reference evidence="12" key="2">
    <citation type="submission" date="2025-09" db="UniProtKB">
        <authorList>
            <consortium name="Ensembl"/>
        </authorList>
    </citation>
    <scope>IDENTIFICATION</scope>
</reference>
<keyword evidence="4" id="KW-0963">Cytoplasm</keyword>
<dbReference type="GO" id="GO:0005829">
    <property type="term" value="C:cytosol"/>
    <property type="evidence" value="ECO:0007669"/>
    <property type="project" value="TreeGrafter"/>
</dbReference>
<dbReference type="SMART" id="SM00228">
    <property type="entry name" value="PDZ"/>
    <property type="match status" value="1"/>
</dbReference>
<evidence type="ECO:0000259" key="10">
    <source>
        <dbReference type="PROSITE" id="PS50186"/>
    </source>
</evidence>
<dbReference type="AlphaFoldDB" id="A0A8C4ELK8"/>
<dbReference type="Pfam" id="PF00610">
    <property type="entry name" value="DEP"/>
    <property type="match status" value="1"/>
</dbReference>
<evidence type="ECO:0000256" key="8">
    <source>
        <dbReference type="SAM" id="Phobius"/>
    </source>
</evidence>
<evidence type="ECO:0000259" key="11">
    <source>
        <dbReference type="PROSITE" id="PS50841"/>
    </source>
</evidence>
<evidence type="ECO:0000256" key="1">
    <source>
        <dbReference type="ARBA" id="ARBA00004496"/>
    </source>
</evidence>
<evidence type="ECO:0000313" key="13">
    <source>
        <dbReference type="Proteomes" id="UP000694389"/>
    </source>
</evidence>
<accession>A0A8C4ELK8</accession>
<evidence type="ECO:0000313" key="12">
    <source>
        <dbReference type="Ensembl" id="ENSDLAP00005018254.1"/>
    </source>
</evidence>
<feature type="domain" description="PDZ" evidence="9">
    <location>
        <begin position="205"/>
        <end position="277"/>
    </location>
</feature>
<feature type="compositionally biased region" description="Low complexity" evidence="7">
    <location>
        <begin position="561"/>
        <end position="584"/>
    </location>
</feature>
<dbReference type="InterPro" id="IPR015506">
    <property type="entry name" value="Dsh/Dvl-rel"/>
</dbReference>
<feature type="compositionally biased region" description="Basic and acidic residues" evidence="7">
    <location>
        <begin position="539"/>
        <end position="548"/>
    </location>
</feature>
<keyword evidence="13" id="KW-1185">Reference proteome</keyword>
<reference evidence="12" key="1">
    <citation type="submission" date="2025-08" db="UniProtKB">
        <authorList>
            <consortium name="Ensembl"/>
        </authorList>
    </citation>
    <scope>IDENTIFICATION</scope>
</reference>
<dbReference type="PROSITE" id="PS50106">
    <property type="entry name" value="PDZ"/>
    <property type="match status" value="1"/>
</dbReference>
<dbReference type="SMART" id="SM00021">
    <property type="entry name" value="DAX"/>
    <property type="match status" value="1"/>
</dbReference>
<dbReference type="FunFam" id="1.10.10.10:FF:000040">
    <property type="entry name" value="segment polarity protein dishevelled homolog DVL-3"/>
    <property type="match status" value="1"/>
</dbReference>
<feature type="region of interest" description="Disordered" evidence="7">
    <location>
        <begin position="497"/>
        <end position="611"/>
    </location>
</feature>
<gene>
    <name evidence="12" type="primary">LOC127361916</name>
</gene>
<dbReference type="GO" id="GO:0060070">
    <property type="term" value="P:canonical Wnt signaling pathway"/>
    <property type="evidence" value="ECO:0007669"/>
    <property type="project" value="TreeGrafter"/>
</dbReference>
<dbReference type="Gene3D" id="2.40.240.130">
    <property type="match status" value="1"/>
</dbReference>
<dbReference type="Pfam" id="PF00595">
    <property type="entry name" value="PDZ"/>
    <property type="match status" value="1"/>
</dbReference>
<keyword evidence="8" id="KW-1133">Transmembrane helix</keyword>
<keyword evidence="3" id="KW-0217">Developmental protein</keyword>
<comment type="subcellular location">
    <subcellularLocation>
        <location evidence="1">Cytoplasm</location>
    </subcellularLocation>
</comment>
<dbReference type="SUPFAM" id="SSF46785">
    <property type="entry name" value="Winged helix' DNA-binding domain"/>
    <property type="match status" value="1"/>
</dbReference>
<dbReference type="InterPro" id="IPR003351">
    <property type="entry name" value="Dishevelled_protein_dom"/>
</dbReference>
<dbReference type="InterPro" id="IPR036388">
    <property type="entry name" value="WH-like_DNA-bd_sf"/>
</dbReference>
<dbReference type="SUPFAM" id="SSF50156">
    <property type="entry name" value="PDZ domain-like"/>
    <property type="match status" value="1"/>
</dbReference>
<dbReference type="CDD" id="cd06717">
    <property type="entry name" value="PDZ_Dishevelled-like"/>
    <property type="match status" value="1"/>
</dbReference>
<dbReference type="FunFam" id="2.30.42.10:FF:000014">
    <property type="entry name" value="Segment polarity protein dishevelled homolog DVL-3"/>
    <property type="match status" value="1"/>
</dbReference>
<dbReference type="Pfam" id="PF12316">
    <property type="entry name" value="Dsh_C"/>
    <property type="match status" value="1"/>
</dbReference>
<name>A0A8C4ELK8_DICLA</name>
<dbReference type="InterPro" id="IPR036034">
    <property type="entry name" value="PDZ_sf"/>
</dbReference>
<evidence type="ECO:0000256" key="4">
    <source>
        <dbReference type="ARBA" id="ARBA00022490"/>
    </source>
</evidence>
<dbReference type="PROSITE" id="PS50186">
    <property type="entry name" value="DEP"/>
    <property type="match status" value="1"/>
</dbReference>
<dbReference type="GeneTree" id="ENSGT00950000182903"/>
<evidence type="ECO:0008006" key="14">
    <source>
        <dbReference type="Google" id="ProtNLM"/>
    </source>
</evidence>
<dbReference type="InterPro" id="IPR000591">
    <property type="entry name" value="DEP_dom"/>
</dbReference>
<dbReference type="GO" id="GO:0035556">
    <property type="term" value="P:intracellular signal transduction"/>
    <property type="evidence" value="ECO:0007669"/>
    <property type="project" value="InterPro"/>
</dbReference>
<feature type="compositionally biased region" description="Low complexity" evidence="7">
    <location>
        <begin position="512"/>
        <end position="525"/>
    </location>
</feature>
<dbReference type="Pfam" id="PF00778">
    <property type="entry name" value="DIX"/>
    <property type="match status" value="1"/>
</dbReference>
<protein>
    <recommendedName>
        <fullName evidence="14">Segment polarity protein dishevelled homolog DVL-3</fullName>
    </recommendedName>
</protein>
<organism evidence="12 13">
    <name type="scientific">Dicentrarchus labrax</name>
    <name type="common">European seabass</name>
    <name type="synonym">Morone labrax</name>
    <dbReference type="NCBI Taxonomy" id="13489"/>
    <lineage>
        <taxon>Eukaryota</taxon>
        <taxon>Metazoa</taxon>
        <taxon>Chordata</taxon>
        <taxon>Craniata</taxon>
        <taxon>Vertebrata</taxon>
        <taxon>Euteleostomi</taxon>
        <taxon>Actinopterygii</taxon>
        <taxon>Neopterygii</taxon>
        <taxon>Teleostei</taxon>
        <taxon>Neoteleostei</taxon>
        <taxon>Acanthomorphata</taxon>
        <taxon>Eupercaria</taxon>
        <taxon>Moronidae</taxon>
        <taxon>Dicentrarchus</taxon>
    </lineage>
</organism>
<evidence type="ECO:0000259" key="9">
    <source>
        <dbReference type="PROSITE" id="PS50106"/>
    </source>
</evidence>
<evidence type="ECO:0000256" key="7">
    <source>
        <dbReference type="SAM" id="MobiDB-lite"/>
    </source>
</evidence>
<dbReference type="InterPro" id="IPR036390">
    <property type="entry name" value="WH_DNA-bd_sf"/>
</dbReference>
<evidence type="ECO:0000256" key="5">
    <source>
        <dbReference type="ARBA" id="ARBA00022687"/>
    </source>
</evidence>
<dbReference type="PRINTS" id="PR01760">
    <property type="entry name" value="DISHEVELLED"/>
</dbReference>
<dbReference type="SMART" id="SM00049">
    <property type="entry name" value="DEP"/>
    <property type="match status" value="1"/>
</dbReference>